<accession>A0A409XZP7</accession>
<sequence>MVSAATLIWIACRPLLRLMFCVLCGVAITKARIFPAVAAAGTGRLVVNITLPCLMFSKIVSAFTPQNVGSLGHSTAFFNQVLVLKFDPFLGPLILVALLYEAIGISLALLIKQVFWVPHRFRYGILVTGGWGNVGDIRELLRLLESGTRLTLRALATAVVMSLTGAAPFQGANDQNLAVAYISAFVIVSTATLFPLGFHRLVAWDFQGPDVEPEEVQEAMRSKKKALLRPLKLLWVGACHGGDGPGLTKDAGQKIKKREVLHDPPLHHVASTKDSTTAVSSNEVVSAASSQPRTDMSCHCRQNFAGEAQHTAKEDVSTDNKPESLSLSAYKAVKSHRLPPPVHHSSNRSNFIKTTRLHGSKFQLKTMSGFLKTLLNPISIIIFPSFLIAFVPRLKALFIEVPGVYMPNAPDGQPPLAFLLDSTNVVGEATVPVGLMCLGSSLARLDWPKKGEWAKLPLGAISWIAVAKMIIIPILGVLICEGLTNVGLISRDDKVLRFVCIVPAATAQVILTQIYSGNGSSEHLAPFLIPQYILMFISMPAVTAYAIQLLFHSNAL</sequence>
<evidence type="ECO:0000256" key="5">
    <source>
        <dbReference type="SAM" id="Phobius"/>
    </source>
</evidence>
<dbReference type="STRING" id="231916.A0A409XZP7"/>
<dbReference type="InterPro" id="IPR040254">
    <property type="entry name" value="Ecm3-like"/>
</dbReference>
<evidence type="ECO:0000256" key="1">
    <source>
        <dbReference type="ARBA" id="ARBA00004141"/>
    </source>
</evidence>
<dbReference type="GO" id="GO:0055085">
    <property type="term" value="P:transmembrane transport"/>
    <property type="evidence" value="ECO:0007669"/>
    <property type="project" value="InterPro"/>
</dbReference>
<dbReference type="PANTHER" id="PTHR31274">
    <property type="entry name" value="PROTEIN ECM3"/>
    <property type="match status" value="1"/>
</dbReference>
<dbReference type="Proteomes" id="UP000284706">
    <property type="component" value="Unassembled WGS sequence"/>
</dbReference>
<dbReference type="OrthoDB" id="435607at2759"/>
<dbReference type="AlphaFoldDB" id="A0A409XZP7"/>
<protein>
    <recommendedName>
        <fullName evidence="8">Auxin efflux carrier</fullName>
    </recommendedName>
</protein>
<organism evidence="6 7">
    <name type="scientific">Gymnopilus dilepis</name>
    <dbReference type="NCBI Taxonomy" id="231916"/>
    <lineage>
        <taxon>Eukaryota</taxon>
        <taxon>Fungi</taxon>
        <taxon>Dikarya</taxon>
        <taxon>Basidiomycota</taxon>
        <taxon>Agaricomycotina</taxon>
        <taxon>Agaricomycetes</taxon>
        <taxon>Agaricomycetidae</taxon>
        <taxon>Agaricales</taxon>
        <taxon>Agaricineae</taxon>
        <taxon>Hymenogastraceae</taxon>
        <taxon>Gymnopilus</taxon>
    </lineage>
</organism>
<dbReference type="Pfam" id="PF03547">
    <property type="entry name" value="Mem_trans"/>
    <property type="match status" value="1"/>
</dbReference>
<evidence type="ECO:0008006" key="8">
    <source>
        <dbReference type="Google" id="ProtNLM"/>
    </source>
</evidence>
<dbReference type="PANTHER" id="PTHR31274:SF1">
    <property type="entry name" value="AGL149CP"/>
    <property type="match status" value="1"/>
</dbReference>
<feature type="transmembrane region" description="Helical" evidence="5">
    <location>
        <begin position="527"/>
        <end position="551"/>
    </location>
</feature>
<comment type="subcellular location">
    <subcellularLocation>
        <location evidence="1">Membrane</location>
        <topology evidence="1">Multi-pass membrane protein</topology>
    </subcellularLocation>
</comment>
<evidence type="ECO:0000256" key="4">
    <source>
        <dbReference type="ARBA" id="ARBA00023136"/>
    </source>
</evidence>
<feature type="transmembrane region" description="Helical" evidence="5">
    <location>
        <begin position="178"/>
        <end position="198"/>
    </location>
</feature>
<evidence type="ECO:0000313" key="7">
    <source>
        <dbReference type="Proteomes" id="UP000284706"/>
    </source>
</evidence>
<name>A0A409XZP7_9AGAR</name>
<reference evidence="6 7" key="1">
    <citation type="journal article" date="2018" name="Evol. Lett.">
        <title>Horizontal gene cluster transfer increased hallucinogenic mushroom diversity.</title>
        <authorList>
            <person name="Reynolds H.T."/>
            <person name="Vijayakumar V."/>
            <person name="Gluck-Thaler E."/>
            <person name="Korotkin H.B."/>
            <person name="Matheny P.B."/>
            <person name="Slot J.C."/>
        </authorList>
    </citation>
    <scope>NUCLEOTIDE SEQUENCE [LARGE SCALE GENOMIC DNA]</scope>
    <source>
        <strain evidence="6 7">SRW20</strain>
    </source>
</reference>
<dbReference type="InParanoid" id="A0A409XZP7"/>
<comment type="caution">
    <text evidence="6">The sequence shown here is derived from an EMBL/GenBank/DDBJ whole genome shotgun (WGS) entry which is preliminary data.</text>
</comment>
<feature type="transmembrane region" description="Helical" evidence="5">
    <location>
        <begin position="495"/>
        <end position="515"/>
    </location>
</feature>
<keyword evidence="2 5" id="KW-0812">Transmembrane</keyword>
<gene>
    <name evidence="6" type="ORF">CVT26_005575</name>
</gene>
<feature type="transmembrane region" description="Helical" evidence="5">
    <location>
        <begin position="460"/>
        <end position="483"/>
    </location>
</feature>
<feature type="transmembrane region" description="Helical" evidence="5">
    <location>
        <begin position="6"/>
        <end position="29"/>
    </location>
</feature>
<keyword evidence="3 5" id="KW-1133">Transmembrane helix</keyword>
<evidence type="ECO:0000256" key="3">
    <source>
        <dbReference type="ARBA" id="ARBA00022989"/>
    </source>
</evidence>
<proteinExistence type="predicted"/>
<feature type="transmembrane region" description="Helical" evidence="5">
    <location>
        <begin position="89"/>
        <end position="111"/>
    </location>
</feature>
<feature type="transmembrane region" description="Helical" evidence="5">
    <location>
        <begin position="150"/>
        <end position="172"/>
    </location>
</feature>
<keyword evidence="4 5" id="KW-0472">Membrane</keyword>
<dbReference type="InterPro" id="IPR004776">
    <property type="entry name" value="Mem_transp_PIN-like"/>
</dbReference>
<keyword evidence="7" id="KW-1185">Reference proteome</keyword>
<evidence type="ECO:0000256" key="2">
    <source>
        <dbReference type="ARBA" id="ARBA00022692"/>
    </source>
</evidence>
<evidence type="ECO:0000313" key="6">
    <source>
        <dbReference type="EMBL" id="PPQ96248.1"/>
    </source>
</evidence>
<dbReference type="GO" id="GO:0016020">
    <property type="term" value="C:membrane"/>
    <property type="evidence" value="ECO:0007669"/>
    <property type="project" value="UniProtKB-SubCell"/>
</dbReference>
<feature type="transmembrane region" description="Helical" evidence="5">
    <location>
        <begin position="370"/>
        <end position="391"/>
    </location>
</feature>
<dbReference type="EMBL" id="NHYE01001386">
    <property type="protein sequence ID" value="PPQ96248.1"/>
    <property type="molecule type" value="Genomic_DNA"/>
</dbReference>